<reference evidence="3 4" key="1">
    <citation type="journal article" date="2010" name="Nature">
        <title>Genome sequencing and analysis of the model grass Brachypodium distachyon.</title>
        <authorList>
            <consortium name="International Brachypodium Initiative"/>
        </authorList>
    </citation>
    <scope>NUCLEOTIDE SEQUENCE [LARGE SCALE GENOMIC DNA]</scope>
    <source>
        <strain evidence="3 4">Bd21</strain>
    </source>
</reference>
<dbReference type="InParanoid" id="A0A2K2DQ98"/>
<dbReference type="CDD" id="cd23340">
    <property type="entry name" value="beta-trefoil_FSCN_ACP-like"/>
    <property type="match status" value="1"/>
</dbReference>
<dbReference type="EnsemblPlants" id="PNT76452">
    <property type="protein sequence ID" value="PNT76452"/>
    <property type="gene ID" value="BRADI_1g48296v3"/>
</dbReference>
<dbReference type="FunCoup" id="A0A2K2DQ98">
    <property type="interactions" value="370"/>
</dbReference>
<dbReference type="STRING" id="15368.A0A2K2DQ98"/>
<dbReference type="InterPro" id="IPR008999">
    <property type="entry name" value="Actin-crosslinking"/>
</dbReference>
<sequence>MDQFLDRHHVRLRSLVLGTYLHAAPDGINVRLDPNRASVNAAWTVHRYQDEHAITYLLLHSAAFGRYLSATNTRAPWGQRGCRVEQREFDEPEVGEVMWEVIGPGNFVLLSHVSAGLLRANGGRPFNWNSGVTVDNETLSSPQFACLLFGREPPLLRVIRCQQANADGTFNEDGWTEFQFRGNCGYLLRFELIIRLGIVNFIVCVRAGRYARLTPMLANLPSSTGNTLYIVAIHSQSPGETLYMSPTDLPSQEIHNTGL</sequence>
<protein>
    <submittedName>
        <fullName evidence="3 4">Uncharacterized protein</fullName>
    </submittedName>
</protein>
<feature type="domain" description="DUF569" evidence="2">
    <location>
        <begin position="157"/>
        <end position="232"/>
    </location>
</feature>
<reference evidence="4" key="3">
    <citation type="submission" date="2018-08" db="UniProtKB">
        <authorList>
            <consortium name="EnsemblPlants"/>
        </authorList>
    </citation>
    <scope>IDENTIFICATION</scope>
    <source>
        <strain evidence="4">cv. Bd21</strain>
    </source>
</reference>
<dbReference type="Pfam" id="PF04601">
    <property type="entry name" value="DUF569"/>
    <property type="match status" value="1"/>
</dbReference>
<accession>A0A2K2DQ98</accession>
<dbReference type="OrthoDB" id="650374at2759"/>
<dbReference type="EMBL" id="CM000880">
    <property type="protein sequence ID" value="PNT76452.1"/>
    <property type="molecule type" value="Genomic_DNA"/>
</dbReference>
<dbReference type="SUPFAM" id="SSF50405">
    <property type="entry name" value="Actin-crosslinking proteins"/>
    <property type="match status" value="1"/>
</dbReference>
<name>A0A2K2DQ98_BRADI</name>
<reference evidence="3" key="2">
    <citation type="submission" date="2017-06" db="EMBL/GenBank/DDBJ databases">
        <title>WGS assembly of Brachypodium distachyon.</title>
        <authorList>
            <consortium name="The International Brachypodium Initiative"/>
            <person name="Lucas S."/>
            <person name="Harmon-Smith M."/>
            <person name="Lail K."/>
            <person name="Tice H."/>
            <person name="Grimwood J."/>
            <person name="Bruce D."/>
            <person name="Barry K."/>
            <person name="Shu S."/>
            <person name="Lindquist E."/>
            <person name="Wang M."/>
            <person name="Pitluck S."/>
            <person name="Vogel J.P."/>
            <person name="Garvin D.F."/>
            <person name="Mockler T.C."/>
            <person name="Schmutz J."/>
            <person name="Rokhsar D."/>
            <person name="Bevan M.W."/>
        </authorList>
    </citation>
    <scope>NUCLEOTIDE SEQUENCE</scope>
    <source>
        <strain evidence="3">Bd21</strain>
    </source>
</reference>
<proteinExistence type="predicted"/>
<gene>
    <name evidence="3" type="ORF">BRADI_1g48296v3</name>
</gene>
<dbReference type="InterPro" id="IPR007679">
    <property type="entry name" value="DUF569"/>
</dbReference>
<organism evidence="3">
    <name type="scientific">Brachypodium distachyon</name>
    <name type="common">Purple false brome</name>
    <name type="synonym">Trachynia distachya</name>
    <dbReference type="NCBI Taxonomy" id="15368"/>
    <lineage>
        <taxon>Eukaryota</taxon>
        <taxon>Viridiplantae</taxon>
        <taxon>Streptophyta</taxon>
        <taxon>Embryophyta</taxon>
        <taxon>Tracheophyta</taxon>
        <taxon>Spermatophyta</taxon>
        <taxon>Magnoliopsida</taxon>
        <taxon>Liliopsida</taxon>
        <taxon>Poales</taxon>
        <taxon>Poaceae</taxon>
        <taxon>BOP clade</taxon>
        <taxon>Pooideae</taxon>
        <taxon>Stipodae</taxon>
        <taxon>Brachypodieae</taxon>
        <taxon>Brachypodium</taxon>
    </lineage>
</organism>
<dbReference type="Gramene" id="PNT76452">
    <property type="protein sequence ID" value="PNT76452"/>
    <property type="gene ID" value="BRADI_1g48296v3"/>
</dbReference>
<evidence type="ECO:0000313" key="3">
    <source>
        <dbReference type="EMBL" id="PNT76452.1"/>
    </source>
</evidence>
<evidence type="ECO:0000313" key="4">
    <source>
        <dbReference type="EnsemblPlants" id="PNT76452"/>
    </source>
</evidence>
<dbReference type="InterPro" id="IPR054726">
    <property type="entry name" value="Ubiq_DUF569-assoc"/>
</dbReference>
<evidence type="ECO:0000259" key="2">
    <source>
        <dbReference type="Pfam" id="PF22932"/>
    </source>
</evidence>
<dbReference type="AlphaFoldDB" id="A0A2K2DQ98"/>
<dbReference type="Gene3D" id="2.80.10.50">
    <property type="match status" value="1"/>
</dbReference>
<evidence type="ECO:0000259" key="1">
    <source>
        <dbReference type="Pfam" id="PF04601"/>
    </source>
</evidence>
<feature type="domain" description="DUF569" evidence="1">
    <location>
        <begin position="1"/>
        <end position="141"/>
    </location>
</feature>
<keyword evidence="5" id="KW-1185">Reference proteome</keyword>
<dbReference type="PANTHER" id="PTHR31205">
    <property type="entry name" value="ACTIN CROSS-LINKING PROTEIN (DUF569)"/>
    <property type="match status" value="1"/>
</dbReference>
<dbReference type="Pfam" id="PF22932">
    <property type="entry name" value="Ubiq_DUF_assoc"/>
    <property type="match status" value="1"/>
</dbReference>
<dbReference type="Proteomes" id="UP000008810">
    <property type="component" value="Chromosome 1"/>
</dbReference>
<dbReference type="PANTHER" id="PTHR31205:SF72">
    <property type="entry name" value="DUF569 DOMAIN-CONTAINING PROTEIN"/>
    <property type="match status" value="1"/>
</dbReference>
<evidence type="ECO:0000313" key="5">
    <source>
        <dbReference type="Proteomes" id="UP000008810"/>
    </source>
</evidence>